<protein>
    <submittedName>
        <fullName evidence="4">Aldehyde reductase</fullName>
    </submittedName>
</protein>
<dbReference type="InterPro" id="IPR020471">
    <property type="entry name" value="AKR"/>
</dbReference>
<dbReference type="SUPFAM" id="SSF51430">
    <property type="entry name" value="NAD(P)-linked oxidoreductase"/>
    <property type="match status" value="1"/>
</dbReference>
<feature type="region of interest" description="Disordered" evidence="2">
    <location>
        <begin position="63"/>
        <end position="82"/>
    </location>
</feature>
<dbReference type="GO" id="GO:0016491">
    <property type="term" value="F:oxidoreductase activity"/>
    <property type="evidence" value="ECO:0007669"/>
    <property type="project" value="UniProtKB-KW"/>
</dbReference>
<keyword evidence="1" id="KW-0560">Oxidoreductase</keyword>
<evidence type="ECO:0000256" key="2">
    <source>
        <dbReference type="SAM" id="MobiDB-lite"/>
    </source>
</evidence>
<organism evidence="4 5">
    <name type="scientific">Favolaschia claudopus</name>
    <dbReference type="NCBI Taxonomy" id="2862362"/>
    <lineage>
        <taxon>Eukaryota</taxon>
        <taxon>Fungi</taxon>
        <taxon>Dikarya</taxon>
        <taxon>Basidiomycota</taxon>
        <taxon>Agaricomycotina</taxon>
        <taxon>Agaricomycetes</taxon>
        <taxon>Agaricomycetidae</taxon>
        <taxon>Agaricales</taxon>
        <taxon>Marasmiineae</taxon>
        <taxon>Mycenaceae</taxon>
        <taxon>Favolaschia</taxon>
    </lineage>
</organism>
<evidence type="ECO:0000313" key="4">
    <source>
        <dbReference type="EMBL" id="KAK7063689.1"/>
    </source>
</evidence>
<reference evidence="4 5" key="1">
    <citation type="journal article" date="2024" name="J Genomics">
        <title>Draft genome sequencing and assembly of Favolaschia claudopus CIRM-BRFM 2984 isolated from oak limbs.</title>
        <authorList>
            <person name="Navarro D."/>
            <person name="Drula E."/>
            <person name="Chaduli D."/>
            <person name="Cazenave R."/>
            <person name="Ahrendt S."/>
            <person name="Wang J."/>
            <person name="Lipzen A."/>
            <person name="Daum C."/>
            <person name="Barry K."/>
            <person name="Grigoriev I.V."/>
            <person name="Favel A."/>
            <person name="Rosso M.N."/>
            <person name="Martin F."/>
        </authorList>
    </citation>
    <scope>NUCLEOTIDE SEQUENCE [LARGE SCALE GENOMIC DNA]</scope>
    <source>
        <strain evidence="4 5">CIRM-BRFM 2984</strain>
    </source>
</reference>
<feature type="compositionally biased region" description="Low complexity" evidence="2">
    <location>
        <begin position="65"/>
        <end position="78"/>
    </location>
</feature>
<name>A0AAW0EI43_9AGAR</name>
<proteinExistence type="predicted"/>
<keyword evidence="5" id="KW-1185">Reference proteome</keyword>
<comment type="caution">
    <text evidence="4">The sequence shown here is derived from an EMBL/GenBank/DDBJ whole genome shotgun (WGS) entry which is preliminary data.</text>
</comment>
<dbReference type="Gene3D" id="3.20.20.100">
    <property type="entry name" value="NADP-dependent oxidoreductase domain"/>
    <property type="match status" value="1"/>
</dbReference>
<dbReference type="PANTHER" id="PTHR43364">
    <property type="entry name" value="NADH-SPECIFIC METHYLGLYOXAL REDUCTASE-RELATED"/>
    <property type="match status" value="1"/>
</dbReference>
<dbReference type="PANTHER" id="PTHR43364:SF4">
    <property type="entry name" value="NAD(P)-LINKED OXIDOREDUCTASE SUPERFAMILY PROTEIN"/>
    <property type="match status" value="1"/>
</dbReference>
<feature type="domain" description="NADP-dependent oxidoreductase" evidence="3">
    <location>
        <begin position="7"/>
        <end position="305"/>
    </location>
</feature>
<gene>
    <name evidence="4" type="ORF">R3P38DRAFT_3164679</name>
</gene>
<dbReference type="Pfam" id="PF00248">
    <property type="entry name" value="Aldo_ket_red"/>
    <property type="match status" value="1"/>
</dbReference>
<dbReference type="PRINTS" id="PR00069">
    <property type="entry name" value="ALDKETRDTASE"/>
</dbReference>
<dbReference type="AlphaFoldDB" id="A0AAW0EI43"/>
<evidence type="ECO:0000313" key="5">
    <source>
        <dbReference type="Proteomes" id="UP001362999"/>
    </source>
</evidence>
<dbReference type="InterPro" id="IPR036812">
    <property type="entry name" value="NAD(P)_OxRdtase_dom_sf"/>
</dbReference>
<dbReference type="CDD" id="cd19075">
    <property type="entry name" value="AKR_AKR7A1-5"/>
    <property type="match status" value="1"/>
</dbReference>
<dbReference type="InterPro" id="IPR023210">
    <property type="entry name" value="NADP_OxRdtase_dom"/>
</dbReference>
<sequence>MPRDSVKLVCGGAGLPSAFPGEETEKMYQLVEAAGCTIIDTGRMYGESEQWLGKTGAGKRFTIDTKTPGGLTPGGSTSETIPQHAKESVERLGVESVDVFYIHAPDATVDLEDQLKGINEAYKAGYFKRFGISNFNAAEIQRTYDICKEKGYPLPTVYQSSYSAVNRRQETEVVPTLRKLGISFYAYSTTGGGLLTKTSKQLRDGGADASRFAKSHQINFIYNALFNKPSYHKALDLWEEAAKDAGCSKAELAYRWAAFHSALDPAHGDAVIFGANGLVQLEETLGFFKRGALNEAVIAKIDEIWKVVEADSPLDNYHDAIGPALQARAAAAAK</sequence>
<dbReference type="InterPro" id="IPR050523">
    <property type="entry name" value="AKR_Detox_Biosynth"/>
</dbReference>
<accession>A0AAW0EI43</accession>
<evidence type="ECO:0000256" key="1">
    <source>
        <dbReference type="ARBA" id="ARBA00023002"/>
    </source>
</evidence>
<dbReference type="Proteomes" id="UP001362999">
    <property type="component" value="Unassembled WGS sequence"/>
</dbReference>
<evidence type="ECO:0000259" key="3">
    <source>
        <dbReference type="Pfam" id="PF00248"/>
    </source>
</evidence>
<dbReference type="EMBL" id="JAWWNJ010000001">
    <property type="protein sequence ID" value="KAK7063689.1"/>
    <property type="molecule type" value="Genomic_DNA"/>
</dbReference>